<feature type="region of interest" description="Disordered" evidence="1">
    <location>
        <begin position="31"/>
        <end position="53"/>
    </location>
</feature>
<dbReference type="Proteomes" id="UP000756921">
    <property type="component" value="Unassembled WGS sequence"/>
</dbReference>
<proteinExistence type="predicted"/>
<evidence type="ECO:0000256" key="1">
    <source>
        <dbReference type="SAM" id="MobiDB-lite"/>
    </source>
</evidence>
<evidence type="ECO:0000313" key="2">
    <source>
        <dbReference type="EMBL" id="KAF9732261.1"/>
    </source>
</evidence>
<organism evidence="2 3">
    <name type="scientific">Paraphaeosphaeria minitans</name>
    <dbReference type="NCBI Taxonomy" id="565426"/>
    <lineage>
        <taxon>Eukaryota</taxon>
        <taxon>Fungi</taxon>
        <taxon>Dikarya</taxon>
        <taxon>Ascomycota</taxon>
        <taxon>Pezizomycotina</taxon>
        <taxon>Dothideomycetes</taxon>
        <taxon>Pleosporomycetidae</taxon>
        <taxon>Pleosporales</taxon>
        <taxon>Massarineae</taxon>
        <taxon>Didymosphaeriaceae</taxon>
        <taxon>Paraphaeosphaeria</taxon>
    </lineage>
</organism>
<evidence type="ECO:0000313" key="3">
    <source>
        <dbReference type="Proteomes" id="UP000756921"/>
    </source>
</evidence>
<sequence>MTTFWFGHFRRDVSNDALLLTSHRRCPLSASALEQGHPPSAGSRRRLFHPDSAPSGRCQQIWGCTPTGRKVPGTRLPRTLASAARLRMAVQTGLMFAYVGHARRYCTAGETFTSAHPRSIARSPPTTTGRSRVLPTPFGLPQLCAPRLVGAPAAF</sequence>
<comment type="caution">
    <text evidence="2">The sequence shown here is derived from an EMBL/GenBank/DDBJ whole genome shotgun (WGS) entry which is preliminary data.</text>
</comment>
<keyword evidence="3" id="KW-1185">Reference proteome</keyword>
<name>A0A9P6GAS2_9PLEO</name>
<dbReference type="EMBL" id="WJXW01000011">
    <property type="protein sequence ID" value="KAF9732261.1"/>
    <property type="molecule type" value="Genomic_DNA"/>
</dbReference>
<reference evidence="2" key="1">
    <citation type="journal article" date="2020" name="Mol. Plant Microbe Interact.">
        <title>Genome Sequence of the Biocontrol Agent Coniothyrium minitans strain Conio (IMI 134523).</title>
        <authorList>
            <person name="Patel D."/>
            <person name="Shittu T.A."/>
            <person name="Baroncelli R."/>
            <person name="Muthumeenakshi S."/>
            <person name="Osborne T.H."/>
            <person name="Janganan T.K."/>
            <person name="Sreenivasaprasad S."/>
        </authorList>
    </citation>
    <scope>NUCLEOTIDE SEQUENCE</scope>
    <source>
        <strain evidence="2">Conio</strain>
    </source>
</reference>
<dbReference type="AlphaFoldDB" id="A0A9P6GAS2"/>
<accession>A0A9P6GAS2</accession>
<gene>
    <name evidence="2" type="ORF">PMIN01_10190</name>
</gene>
<protein>
    <submittedName>
        <fullName evidence="2">Uncharacterized protein</fullName>
    </submittedName>
</protein>